<accession>A0A843W8U3</accession>
<dbReference type="Proteomes" id="UP000652761">
    <property type="component" value="Unassembled WGS sequence"/>
</dbReference>
<gene>
    <name evidence="2" type="ORF">Taro_038719</name>
</gene>
<keyword evidence="3" id="KW-1185">Reference proteome</keyword>
<protein>
    <submittedName>
        <fullName evidence="2">Uncharacterized protein</fullName>
    </submittedName>
</protein>
<sequence length="110" mass="11998">MSVPETPRSLRRFSFRCGLDSPLSHCLSLCWFWSHVVVLGVGPQLVLAMVLHAFLCSVAALSRSSGEVRGKSQAGEQSLHDGCSLAVIVKLAFSDHDILFHQFITLVDSS</sequence>
<comment type="caution">
    <text evidence="2">The sequence shown here is derived from an EMBL/GenBank/DDBJ whole genome shotgun (WGS) entry which is preliminary data.</text>
</comment>
<evidence type="ECO:0000256" key="1">
    <source>
        <dbReference type="SAM" id="Phobius"/>
    </source>
</evidence>
<proteinExistence type="predicted"/>
<dbReference type="AlphaFoldDB" id="A0A843W8U3"/>
<keyword evidence="1" id="KW-1133">Transmembrane helix</keyword>
<reference evidence="2" key="1">
    <citation type="submission" date="2017-07" db="EMBL/GenBank/DDBJ databases">
        <title>Taro Niue Genome Assembly and Annotation.</title>
        <authorList>
            <person name="Atibalentja N."/>
            <person name="Keating K."/>
            <person name="Fields C.J."/>
        </authorList>
    </citation>
    <scope>NUCLEOTIDE SEQUENCE</scope>
    <source>
        <strain evidence="2">Niue_2</strain>
        <tissue evidence="2">Leaf</tissue>
    </source>
</reference>
<keyword evidence="1" id="KW-0472">Membrane</keyword>
<organism evidence="2 3">
    <name type="scientific">Colocasia esculenta</name>
    <name type="common">Wild taro</name>
    <name type="synonym">Arum esculentum</name>
    <dbReference type="NCBI Taxonomy" id="4460"/>
    <lineage>
        <taxon>Eukaryota</taxon>
        <taxon>Viridiplantae</taxon>
        <taxon>Streptophyta</taxon>
        <taxon>Embryophyta</taxon>
        <taxon>Tracheophyta</taxon>
        <taxon>Spermatophyta</taxon>
        <taxon>Magnoliopsida</taxon>
        <taxon>Liliopsida</taxon>
        <taxon>Araceae</taxon>
        <taxon>Aroideae</taxon>
        <taxon>Colocasieae</taxon>
        <taxon>Colocasia</taxon>
    </lineage>
</organism>
<keyword evidence="1" id="KW-0812">Transmembrane</keyword>
<name>A0A843W8U3_COLES</name>
<dbReference type="EMBL" id="NMUH01003498">
    <property type="protein sequence ID" value="MQM05899.1"/>
    <property type="molecule type" value="Genomic_DNA"/>
</dbReference>
<evidence type="ECO:0000313" key="2">
    <source>
        <dbReference type="EMBL" id="MQM05899.1"/>
    </source>
</evidence>
<feature type="transmembrane region" description="Helical" evidence="1">
    <location>
        <begin position="32"/>
        <end position="61"/>
    </location>
</feature>
<evidence type="ECO:0000313" key="3">
    <source>
        <dbReference type="Proteomes" id="UP000652761"/>
    </source>
</evidence>